<protein>
    <submittedName>
        <fullName evidence="1">Uncharacterized protein</fullName>
    </submittedName>
</protein>
<dbReference type="AlphaFoldDB" id="A0A815ER23"/>
<dbReference type="Proteomes" id="UP000681722">
    <property type="component" value="Unassembled WGS sequence"/>
</dbReference>
<evidence type="ECO:0000313" key="2">
    <source>
        <dbReference type="EMBL" id="CAF4161702.1"/>
    </source>
</evidence>
<gene>
    <name evidence="1" type="ORF">GPM918_LOCUS29340</name>
    <name evidence="2" type="ORF">SRO942_LOCUS29913</name>
</gene>
<comment type="caution">
    <text evidence="1">The sequence shown here is derived from an EMBL/GenBank/DDBJ whole genome shotgun (WGS) entry which is preliminary data.</text>
</comment>
<reference evidence="1" key="1">
    <citation type="submission" date="2021-02" db="EMBL/GenBank/DDBJ databases">
        <authorList>
            <person name="Nowell W R."/>
        </authorList>
    </citation>
    <scope>NUCLEOTIDE SEQUENCE</scope>
</reference>
<evidence type="ECO:0000313" key="1">
    <source>
        <dbReference type="EMBL" id="CAF1318173.1"/>
    </source>
</evidence>
<dbReference type="EMBL" id="CAJNOQ010013274">
    <property type="protein sequence ID" value="CAF1318173.1"/>
    <property type="molecule type" value="Genomic_DNA"/>
</dbReference>
<keyword evidence="3" id="KW-1185">Reference proteome</keyword>
<dbReference type="EMBL" id="CAJOBC010046223">
    <property type="protein sequence ID" value="CAF4161702.1"/>
    <property type="molecule type" value="Genomic_DNA"/>
</dbReference>
<name>A0A815ER23_9BILA</name>
<feature type="non-terminal residue" evidence="1">
    <location>
        <position position="1"/>
    </location>
</feature>
<dbReference type="Proteomes" id="UP000663829">
    <property type="component" value="Unassembled WGS sequence"/>
</dbReference>
<organism evidence="1 3">
    <name type="scientific">Didymodactylos carnosus</name>
    <dbReference type="NCBI Taxonomy" id="1234261"/>
    <lineage>
        <taxon>Eukaryota</taxon>
        <taxon>Metazoa</taxon>
        <taxon>Spiralia</taxon>
        <taxon>Gnathifera</taxon>
        <taxon>Rotifera</taxon>
        <taxon>Eurotatoria</taxon>
        <taxon>Bdelloidea</taxon>
        <taxon>Philodinida</taxon>
        <taxon>Philodinidae</taxon>
        <taxon>Didymodactylos</taxon>
    </lineage>
</organism>
<proteinExistence type="predicted"/>
<sequence length="37" mass="3972">SHCSTSALAAVDDSCVLFPQCVPNFDASKLVTWTKDD</sequence>
<accession>A0A815ER23</accession>
<evidence type="ECO:0000313" key="3">
    <source>
        <dbReference type="Proteomes" id="UP000663829"/>
    </source>
</evidence>